<gene>
    <name evidence="2" type="ORF">MIND_01327600</name>
</gene>
<dbReference type="Proteomes" id="UP000636479">
    <property type="component" value="Unassembled WGS sequence"/>
</dbReference>
<evidence type="ECO:0000313" key="3">
    <source>
        <dbReference type="Proteomes" id="UP000636479"/>
    </source>
</evidence>
<dbReference type="RefSeq" id="XP_037213722.1">
    <property type="nucleotide sequence ID" value="XM_037369726.1"/>
</dbReference>
<evidence type="ECO:0000313" key="2">
    <source>
        <dbReference type="EMBL" id="KAF7290144.1"/>
    </source>
</evidence>
<dbReference type="OrthoDB" id="3365698at2759"/>
<dbReference type="Gene3D" id="1.20.1280.50">
    <property type="match status" value="1"/>
</dbReference>
<sequence length="568" mass="63935">MSARISSRYAGNQDYLFSLRQLSRHNLPPPSGLEHELDSMSLELTACDDEITRLQAQLTELEALHRQLTALRDTAKSLQSPVRRLPTELLVIIFGHVWTEFTNNGPTDPISPRLFDLLLLAFAPLLTISQVCFAWNTIVMNTPGLWTELHVTCSPWVKNPEAQISATQLLKNGLARSQSLPLCVHIQRQNWGTWEHYRKCGALSMLCATSNRWKTAVLDCPVNDILDSGVRGHIQCLEILELHEDPDAEDETWGGKTLASFQDASRLRRVVISEEVAVSLHELPLEQLEELVYEYDFYEDLVLPLKSLTRLSGSVHFDFGALRSFRRPSLLPSPDLHLSSNVKTFSVGSNNEAKEHLGSPAHYSAIIAELFSSVTLPALTTLRVVFSHYPTHAFPWPGTAFLELAKRSHFDAHLQTLNIREVLITSAELLSALSVLHNLQILIFSDSLIITTESSSPTETILTNELLVSLGQTQSVEGTSSHASRLTHTLVPHLHTFSCFSQLSFDHENFLQFVKSRSSPAEEKPFAVQLSWLPRADGSHPRFERKVESELWQLHHQHQINLSIKQEV</sequence>
<name>A0A8H6VQN2_9AGAR</name>
<keyword evidence="3" id="KW-1185">Reference proteome</keyword>
<protein>
    <submittedName>
        <fullName evidence="2">F-box domain-containing protein</fullName>
    </submittedName>
</protein>
<keyword evidence="1" id="KW-0175">Coiled coil</keyword>
<accession>A0A8H6VQN2</accession>
<comment type="caution">
    <text evidence="2">The sequence shown here is derived from an EMBL/GenBank/DDBJ whole genome shotgun (WGS) entry which is preliminary data.</text>
</comment>
<dbReference type="GeneID" id="59352242"/>
<organism evidence="2 3">
    <name type="scientific">Mycena indigotica</name>
    <dbReference type="NCBI Taxonomy" id="2126181"/>
    <lineage>
        <taxon>Eukaryota</taxon>
        <taxon>Fungi</taxon>
        <taxon>Dikarya</taxon>
        <taxon>Basidiomycota</taxon>
        <taxon>Agaricomycotina</taxon>
        <taxon>Agaricomycetes</taxon>
        <taxon>Agaricomycetidae</taxon>
        <taxon>Agaricales</taxon>
        <taxon>Marasmiineae</taxon>
        <taxon>Mycenaceae</taxon>
        <taxon>Mycena</taxon>
    </lineage>
</organism>
<proteinExistence type="predicted"/>
<reference evidence="2" key="1">
    <citation type="submission" date="2020-05" db="EMBL/GenBank/DDBJ databases">
        <title>Mycena genomes resolve the evolution of fungal bioluminescence.</title>
        <authorList>
            <person name="Tsai I.J."/>
        </authorList>
    </citation>
    <scope>NUCLEOTIDE SEQUENCE</scope>
    <source>
        <strain evidence="2">171206Taipei</strain>
    </source>
</reference>
<dbReference type="EMBL" id="JACAZF010000015">
    <property type="protein sequence ID" value="KAF7290144.1"/>
    <property type="molecule type" value="Genomic_DNA"/>
</dbReference>
<dbReference type="AlphaFoldDB" id="A0A8H6VQN2"/>
<evidence type="ECO:0000256" key="1">
    <source>
        <dbReference type="SAM" id="Coils"/>
    </source>
</evidence>
<feature type="coiled-coil region" evidence="1">
    <location>
        <begin position="37"/>
        <end position="74"/>
    </location>
</feature>